<gene>
    <name evidence="1" type="ORF">FSCOSCO3_A005160</name>
</gene>
<dbReference type="AlphaFoldDB" id="A0AAV1MT36"/>
<organism evidence="1 2">
    <name type="scientific">Scomber scombrus</name>
    <name type="common">Atlantic mackerel</name>
    <name type="synonym">Scomber vernalis</name>
    <dbReference type="NCBI Taxonomy" id="13677"/>
    <lineage>
        <taxon>Eukaryota</taxon>
        <taxon>Metazoa</taxon>
        <taxon>Chordata</taxon>
        <taxon>Craniata</taxon>
        <taxon>Vertebrata</taxon>
        <taxon>Euteleostomi</taxon>
        <taxon>Actinopterygii</taxon>
        <taxon>Neopterygii</taxon>
        <taxon>Teleostei</taxon>
        <taxon>Neoteleostei</taxon>
        <taxon>Acanthomorphata</taxon>
        <taxon>Pelagiaria</taxon>
        <taxon>Scombriformes</taxon>
        <taxon>Scombridae</taxon>
        <taxon>Scomber</taxon>
    </lineage>
</organism>
<sequence length="94" mass="10326">MYFTLSTSEEQPIFCFSLVRNTNDVMMCCGDEIQMCSVSATGVKEGTPALDCGCFPTGRGKTVFDRFSALCCAAHVKTGDFRMDVISYNLLNNI</sequence>
<evidence type="ECO:0000313" key="1">
    <source>
        <dbReference type="EMBL" id="CAK6950201.1"/>
    </source>
</evidence>
<protein>
    <submittedName>
        <fullName evidence="1">Uncharacterized protein</fullName>
    </submittedName>
</protein>
<keyword evidence="2" id="KW-1185">Reference proteome</keyword>
<accession>A0AAV1MT36</accession>
<comment type="caution">
    <text evidence="1">The sequence shown here is derived from an EMBL/GenBank/DDBJ whole genome shotgun (WGS) entry which is preliminary data.</text>
</comment>
<proteinExistence type="predicted"/>
<dbReference type="Proteomes" id="UP001314229">
    <property type="component" value="Unassembled WGS sequence"/>
</dbReference>
<evidence type="ECO:0000313" key="2">
    <source>
        <dbReference type="Proteomes" id="UP001314229"/>
    </source>
</evidence>
<reference evidence="1 2" key="1">
    <citation type="submission" date="2024-01" db="EMBL/GenBank/DDBJ databases">
        <authorList>
            <person name="Alioto T."/>
            <person name="Alioto T."/>
            <person name="Gomez Garrido J."/>
        </authorList>
    </citation>
    <scope>NUCLEOTIDE SEQUENCE [LARGE SCALE GENOMIC DNA]</scope>
</reference>
<name>A0AAV1MT36_SCOSC</name>
<dbReference type="EMBL" id="CAWUFR010000003">
    <property type="protein sequence ID" value="CAK6950201.1"/>
    <property type="molecule type" value="Genomic_DNA"/>
</dbReference>